<reference evidence="12" key="1">
    <citation type="submission" date="2022-07" db="EMBL/GenBank/DDBJ databases">
        <title>Phylogenomic reconstructions and comparative analyses of Kickxellomycotina fungi.</title>
        <authorList>
            <person name="Reynolds N.K."/>
            <person name="Stajich J.E."/>
            <person name="Barry K."/>
            <person name="Grigoriev I.V."/>
            <person name="Crous P."/>
            <person name="Smith M.E."/>
        </authorList>
    </citation>
    <scope>NUCLEOTIDE SEQUENCE</scope>
    <source>
        <strain evidence="12">RSA 861</strain>
    </source>
</reference>
<keyword evidence="10" id="KW-0496">Mitochondrion</keyword>
<evidence type="ECO:0000256" key="8">
    <source>
        <dbReference type="ARBA" id="ARBA00023264"/>
    </source>
</evidence>
<dbReference type="InterPro" id="IPR016270">
    <property type="entry name" value="PGS1"/>
</dbReference>
<keyword evidence="4 10" id="KW-0808">Transferase</keyword>
<accession>A0A9W8DIJ0</accession>
<evidence type="ECO:0000256" key="2">
    <source>
        <dbReference type="ARBA" id="ARBA00010682"/>
    </source>
</evidence>
<keyword evidence="10" id="KW-0067">ATP-binding</keyword>
<evidence type="ECO:0000256" key="10">
    <source>
        <dbReference type="RuleBase" id="RU365024"/>
    </source>
</evidence>
<evidence type="ECO:0000256" key="4">
    <source>
        <dbReference type="ARBA" id="ARBA00022679"/>
    </source>
</evidence>
<dbReference type="EC" id="2.7.8.5" evidence="10"/>
<evidence type="ECO:0000256" key="1">
    <source>
        <dbReference type="ARBA" id="ARBA00005042"/>
    </source>
</evidence>
<sequence>MTDRGLTTTPDGRILTADGFPLVENREVPAIRLAGDRIRVLYEPSAFYADLKSRILKARQRVYLSTLYIGHQEADLVATLEQALAATPQLEVRILFDGLRGTRAWRTGQSPADLFVPLLQRYPDRLRVALYHTPNLHGAGKRYFPERYNEVVGLMHIKAYVFDDDVVLSGANLSRDYFTNRQDRYVAFEDAPQLAMYYSQLADEIAAFSYGVRPIDRTRSVARAPGVASRGIPQPVVMSARPEDVDTDGAAQFRLVMLDDFPDPVTRPREFRARAGDAMQRWLRTWADGNHRHRQSMATAMSTPADPALDTLLVPTIQMHQLNVDQDRRYFHRLLGHLDRYAVHHPATAVRFTSAYFNFAPSIQSLILRSHARFDMTIAAPEANGFFNARGISRYVPTAYSSFEHEFYNRAQRALRNHPSEKRPPITLREYARDGWTFHGKGLWVYFRGEPIPALSVLGSSNYGYRSLTRDLEAQAMLYTRNERLRTNLHREIADMARYTNPVTDATFGHPVRRVPRWVRMIKPLIRGFF</sequence>
<evidence type="ECO:0000256" key="6">
    <source>
        <dbReference type="ARBA" id="ARBA00023098"/>
    </source>
</evidence>
<protein>
    <recommendedName>
        <fullName evidence="10">CDP-diacylglycerol--glycerol-3-phosphate 3-phosphatidyltransferase</fullName>
        <ecNumber evidence="10">2.7.8.5</ecNumber>
    </recommendedName>
</protein>
<dbReference type="OrthoDB" id="10250191at2759"/>
<dbReference type="SMART" id="SM00155">
    <property type="entry name" value="PLDc"/>
    <property type="match status" value="2"/>
</dbReference>
<dbReference type="PANTHER" id="PTHR12586">
    <property type="entry name" value="CDP-DIACYLGLYCEROL--SERINE O-PHOSPHATIDYLTRANSFERASE"/>
    <property type="match status" value="1"/>
</dbReference>
<keyword evidence="13" id="KW-1185">Reference proteome</keyword>
<keyword evidence="7 10" id="KW-0594">Phospholipid biosynthesis</keyword>
<dbReference type="Proteomes" id="UP001150569">
    <property type="component" value="Unassembled WGS sequence"/>
</dbReference>
<keyword evidence="6 10" id="KW-0443">Lipid metabolism</keyword>
<dbReference type="CDD" id="cd09137">
    <property type="entry name" value="PLDc_PGS1_euk_2"/>
    <property type="match status" value="1"/>
</dbReference>
<feature type="domain" description="PLD phosphodiesterase" evidence="11">
    <location>
        <begin position="151"/>
        <end position="177"/>
    </location>
</feature>
<dbReference type="PANTHER" id="PTHR12586:SF1">
    <property type="entry name" value="CDP-DIACYLGLYCEROL--GLYCEROL-3-PHOSPHATE 3-PHOSPHATIDYLTRANSFERASE, MITOCHONDRIAL"/>
    <property type="match status" value="1"/>
</dbReference>
<dbReference type="SUPFAM" id="SSF56024">
    <property type="entry name" value="Phospholipase D/nuclease"/>
    <property type="match status" value="1"/>
</dbReference>
<comment type="similarity">
    <text evidence="2 10">Belongs to the CDP-alcohol phosphatidyltransferase class-II family.</text>
</comment>
<keyword evidence="8 10" id="KW-1208">Phospholipid metabolism</keyword>
<keyword evidence="10" id="KW-0547">Nucleotide-binding</keyword>
<evidence type="ECO:0000313" key="12">
    <source>
        <dbReference type="EMBL" id="KAJ1910986.1"/>
    </source>
</evidence>
<proteinExistence type="inferred from homology"/>
<dbReference type="PIRSF" id="PIRSF000850">
    <property type="entry name" value="Phospholipase_D_PSS"/>
    <property type="match status" value="1"/>
</dbReference>
<comment type="pathway">
    <text evidence="1 10">Phospholipid metabolism; phosphatidylglycerol biosynthesis; phosphatidylglycerol from CDP-diacylglycerol: step 1/2.</text>
</comment>
<comment type="function">
    <text evidence="10">Functions in the biosynthesis of the anionic phospholipids phosphatidylglycerol and cardiolipin.</text>
</comment>
<evidence type="ECO:0000256" key="9">
    <source>
        <dbReference type="ARBA" id="ARBA00048586"/>
    </source>
</evidence>
<keyword evidence="5" id="KW-0677">Repeat</keyword>
<keyword evidence="3 10" id="KW-0444">Lipid biosynthesis</keyword>
<dbReference type="InterPro" id="IPR025202">
    <property type="entry name" value="PLD-like_dom"/>
</dbReference>
<dbReference type="CDD" id="cd09135">
    <property type="entry name" value="PLDc_PGS1_euk_1"/>
    <property type="match status" value="1"/>
</dbReference>
<evidence type="ECO:0000259" key="11">
    <source>
        <dbReference type="PROSITE" id="PS50035"/>
    </source>
</evidence>
<dbReference type="GO" id="GO:0032049">
    <property type="term" value="P:cardiolipin biosynthetic process"/>
    <property type="evidence" value="ECO:0007669"/>
    <property type="project" value="InterPro"/>
</dbReference>
<comment type="caution">
    <text evidence="12">The sequence shown here is derived from an EMBL/GenBank/DDBJ whole genome shotgun (WGS) entry which is preliminary data.</text>
</comment>
<comment type="subcellular location">
    <subcellularLocation>
        <location evidence="10">Mitochondrion</location>
    </subcellularLocation>
</comment>
<comment type="catalytic activity">
    <reaction evidence="9 10">
        <text>a CDP-1,2-diacyl-sn-glycerol + sn-glycerol 3-phosphate = a 1,2-diacyl-sn-glycero-3-phospho-(1'-sn-glycero-3'-phosphate) + CMP + H(+)</text>
        <dbReference type="Rhea" id="RHEA:12593"/>
        <dbReference type="ChEBI" id="CHEBI:15378"/>
        <dbReference type="ChEBI" id="CHEBI:57597"/>
        <dbReference type="ChEBI" id="CHEBI:58332"/>
        <dbReference type="ChEBI" id="CHEBI:60110"/>
        <dbReference type="ChEBI" id="CHEBI:60377"/>
        <dbReference type="EC" id="2.7.8.5"/>
    </reaction>
</comment>
<dbReference type="PROSITE" id="PS50035">
    <property type="entry name" value="PLD"/>
    <property type="match status" value="1"/>
</dbReference>
<gene>
    <name evidence="12" type="primary">PGS1_2</name>
    <name evidence="12" type="ORF">IWQ60_010360</name>
</gene>
<organism evidence="12 13">
    <name type="scientific">Tieghemiomyces parasiticus</name>
    <dbReference type="NCBI Taxonomy" id="78921"/>
    <lineage>
        <taxon>Eukaryota</taxon>
        <taxon>Fungi</taxon>
        <taxon>Fungi incertae sedis</taxon>
        <taxon>Zoopagomycota</taxon>
        <taxon>Kickxellomycotina</taxon>
        <taxon>Dimargaritomycetes</taxon>
        <taxon>Dimargaritales</taxon>
        <taxon>Dimargaritaceae</taxon>
        <taxon>Tieghemiomyces</taxon>
    </lineage>
</organism>
<dbReference type="GO" id="GO:0008444">
    <property type="term" value="F:CDP-diacylglycerol-glycerol-3-phosphate 3-phosphatidyltransferase activity"/>
    <property type="evidence" value="ECO:0007669"/>
    <property type="project" value="UniProtKB-EC"/>
</dbReference>
<dbReference type="GO" id="GO:0005524">
    <property type="term" value="F:ATP binding"/>
    <property type="evidence" value="ECO:0007669"/>
    <property type="project" value="UniProtKB-KW"/>
</dbReference>
<dbReference type="InterPro" id="IPR001736">
    <property type="entry name" value="PLipase_D/transphosphatidylase"/>
</dbReference>
<evidence type="ECO:0000256" key="5">
    <source>
        <dbReference type="ARBA" id="ARBA00022737"/>
    </source>
</evidence>
<evidence type="ECO:0000313" key="13">
    <source>
        <dbReference type="Proteomes" id="UP001150569"/>
    </source>
</evidence>
<dbReference type="EMBL" id="JANBPT010000982">
    <property type="protein sequence ID" value="KAJ1910986.1"/>
    <property type="molecule type" value="Genomic_DNA"/>
</dbReference>
<dbReference type="GO" id="GO:0005739">
    <property type="term" value="C:mitochondrion"/>
    <property type="evidence" value="ECO:0007669"/>
    <property type="project" value="UniProtKB-SubCell"/>
</dbReference>
<evidence type="ECO:0000256" key="3">
    <source>
        <dbReference type="ARBA" id="ARBA00022516"/>
    </source>
</evidence>
<dbReference type="Pfam" id="PF13091">
    <property type="entry name" value="PLDc_2"/>
    <property type="match status" value="1"/>
</dbReference>
<name>A0A9W8DIJ0_9FUNG</name>
<evidence type="ECO:0000256" key="7">
    <source>
        <dbReference type="ARBA" id="ARBA00023209"/>
    </source>
</evidence>
<dbReference type="AlphaFoldDB" id="A0A9W8DIJ0"/>
<dbReference type="Gene3D" id="3.30.870.10">
    <property type="entry name" value="Endonuclease Chain A"/>
    <property type="match status" value="2"/>
</dbReference>